<protein>
    <recommendedName>
        <fullName evidence="8">Rhodopsin domain-containing protein</fullName>
    </recommendedName>
</protein>
<sequence length="332" mass="37671">MSDVTLTHPTVTQTRIVNFVLSLTSIILTLFRIYERYRNRKFWWDDAWAALTLVLAIIFMIAVELHLEDPTKFPRNVKISLYYMCDQFFYLVSWNARVSILFTIVRLTAPGIDIMRRLLFTAAVLFGITWAVLSSQVWWVCESQEGWKDTPYPQCFLGSRVAIAQVITDVICDTILIVAPLHLVFRVKLSGAQRIRVIAIFSTTILTTAVSLNHAYWVLRDGGLKEYLAAIVQTTISLIVLNLSVVVAFFFRISTDDGDSRPVLGVRSIVTVTHLGARRAKVDPIATTDSELTTYDAQMQLDCLSRREIQLPKHSSEGDPMTDSRVKVDYNA</sequence>
<feature type="transmembrane region" description="Helical" evidence="7">
    <location>
        <begin position="197"/>
        <end position="216"/>
    </location>
</feature>
<dbReference type="InterPro" id="IPR049326">
    <property type="entry name" value="Rhodopsin_dom_fungi"/>
</dbReference>
<evidence type="ECO:0000259" key="8">
    <source>
        <dbReference type="Pfam" id="PF20684"/>
    </source>
</evidence>
<dbReference type="OMA" id="NHAYWVL"/>
<comment type="caution">
    <text evidence="9">The sequence shown here is derived from an EMBL/GenBank/DDBJ whole genome shotgun (WGS) entry which is preliminary data.</text>
</comment>
<dbReference type="GO" id="GO:0016020">
    <property type="term" value="C:membrane"/>
    <property type="evidence" value="ECO:0007669"/>
    <property type="project" value="UniProtKB-SubCell"/>
</dbReference>
<dbReference type="STRING" id="5627.A0A1C7LP79"/>
<evidence type="ECO:0000313" key="9">
    <source>
        <dbReference type="EMBL" id="OBZ66338.1"/>
    </source>
</evidence>
<dbReference type="Pfam" id="PF20684">
    <property type="entry name" value="Fung_rhodopsin"/>
    <property type="match status" value="1"/>
</dbReference>
<dbReference type="Proteomes" id="UP000092993">
    <property type="component" value="Unassembled WGS sequence"/>
</dbReference>
<evidence type="ECO:0000256" key="4">
    <source>
        <dbReference type="ARBA" id="ARBA00023136"/>
    </source>
</evidence>
<comment type="similarity">
    <text evidence="5">Belongs to the SAT4 family.</text>
</comment>
<evidence type="ECO:0000256" key="5">
    <source>
        <dbReference type="ARBA" id="ARBA00038359"/>
    </source>
</evidence>
<evidence type="ECO:0000256" key="1">
    <source>
        <dbReference type="ARBA" id="ARBA00004141"/>
    </source>
</evidence>
<evidence type="ECO:0000256" key="3">
    <source>
        <dbReference type="ARBA" id="ARBA00022989"/>
    </source>
</evidence>
<name>A0A1C7LP79_GRIFR</name>
<dbReference type="AlphaFoldDB" id="A0A1C7LP79"/>
<feature type="transmembrane region" description="Helical" evidence="7">
    <location>
        <begin position="228"/>
        <end position="251"/>
    </location>
</feature>
<evidence type="ECO:0000256" key="6">
    <source>
        <dbReference type="SAM" id="MobiDB-lite"/>
    </source>
</evidence>
<dbReference type="PANTHER" id="PTHR33048:SF47">
    <property type="entry name" value="INTEGRAL MEMBRANE PROTEIN-RELATED"/>
    <property type="match status" value="1"/>
</dbReference>
<dbReference type="EMBL" id="LUGG01000031">
    <property type="protein sequence ID" value="OBZ66338.1"/>
    <property type="molecule type" value="Genomic_DNA"/>
</dbReference>
<feature type="transmembrane region" description="Helical" evidence="7">
    <location>
        <begin position="119"/>
        <end position="140"/>
    </location>
</feature>
<dbReference type="OrthoDB" id="444631at2759"/>
<proteinExistence type="inferred from homology"/>
<feature type="transmembrane region" description="Helical" evidence="7">
    <location>
        <begin position="87"/>
        <end position="107"/>
    </location>
</feature>
<comment type="subcellular location">
    <subcellularLocation>
        <location evidence="1">Membrane</location>
        <topology evidence="1">Multi-pass membrane protein</topology>
    </subcellularLocation>
</comment>
<evidence type="ECO:0000256" key="2">
    <source>
        <dbReference type="ARBA" id="ARBA00022692"/>
    </source>
</evidence>
<organism evidence="9 10">
    <name type="scientific">Grifola frondosa</name>
    <name type="common">Maitake</name>
    <name type="synonym">Polyporus frondosus</name>
    <dbReference type="NCBI Taxonomy" id="5627"/>
    <lineage>
        <taxon>Eukaryota</taxon>
        <taxon>Fungi</taxon>
        <taxon>Dikarya</taxon>
        <taxon>Basidiomycota</taxon>
        <taxon>Agaricomycotina</taxon>
        <taxon>Agaricomycetes</taxon>
        <taxon>Polyporales</taxon>
        <taxon>Grifolaceae</taxon>
        <taxon>Grifola</taxon>
    </lineage>
</organism>
<keyword evidence="2 7" id="KW-0812">Transmembrane</keyword>
<evidence type="ECO:0000256" key="7">
    <source>
        <dbReference type="SAM" id="Phobius"/>
    </source>
</evidence>
<feature type="transmembrane region" description="Helical" evidence="7">
    <location>
        <begin position="46"/>
        <end position="67"/>
    </location>
</feature>
<dbReference type="InterPro" id="IPR052337">
    <property type="entry name" value="SAT4-like"/>
</dbReference>
<feature type="transmembrane region" description="Helical" evidence="7">
    <location>
        <begin position="16"/>
        <end position="34"/>
    </location>
</feature>
<accession>A0A1C7LP79</accession>
<feature type="transmembrane region" description="Helical" evidence="7">
    <location>
        <begin position="160"/>
        <end position="185"/>
    </location>
</feature>
<feature type="domain" description="Rhodopsin" evidence="8">
    <location>
        <begin position="32"/>
        <end position="217"/>
    </location>
</feature>
<gene>
    <name evidence="9" type="ORF">A0H81_13627</name>
</gene>
<reference evidence="9 10" key="1">
    <citation type="submission" date="2016-03" db="EMBL/GenBank/DDBJ databases">
        <title>Whole genome sequencing of Grifola frondosa 9006-11.</title>
        <authorList>
            <person name="Min B."/>
            <person name="Park H."/>
            <person name="Kim J.-G."/>
            <person name="Cho H."/>
            <person name="Oh Y.-L."/>
            <person name="Kong W.-S."/>
            <person name="Choi I.-G."/>
        </authorList>
    </citation>
    <scope>NUCLEOTIDE SEQUENCE [LARGE SCALE GENOMIC DNA]</scope>
    <source>
        <strain evidence="9 10">9006-11</strain>
    </source>
</reference>
<dbReference type="PANTHER" id="PTHR33048">
    <property type="entry name" value="PTH11-LIKE INTEGRAL MEMBRANE PROTEIN (AFU_ORTHOLOGUE AFUA_5G11245)"/>
    <property type="match status" value="1"/>
</dbReference>
<evidence type="ECO:0000313" key="10">
    <source>
        <dbReference type="Proteomes" id="UP000092993"/>
    </source>
</evidence>
<feature type="region of interest" description="Disordered" evidence="6">
    <location>
        <begin position="312"/>
        <end position="332"/>
    </location>
</feature>
<keyword evidence="10" id="KW-1185">Reference proteome</keyword>
<keyword evidence="3 7" id="KW-1133">Transmembrane helix</keyword>
<keyword evidence="4 7" id="KW-0472">Membrane</keyword>